<name>A0ACC1S2I7_9APHY</name>
<evidence type="ECO:0000313" key="2">
    <source>
        <dbReference type="Proteomes" id="UP001148662"/>
    </source>
</evidence>
<dbReference type="EMBL" id="JANHOG010001850">
    <property type="protein sequence ID" value="KAJ3530782.1"/>
    <property type="molecule type" value="Genomic_DNA"/>
</dbReference>
<organism evidence="1 2">
    <name type="scientific">Phlebia brevispora</name>
    <dbReference type="NCBI Taxonomy" id="194682"/>
    <lineage>
        <taxon>Eukaryota</taxon>
        <taxon>Fungi</taxon>
        <taxon>Dikarya</taxon>
        <taxon>Basidiomycota</taxon>
        <taxon>Agaricomycotina</taxon>
        <taxon>Agaricomycetes</taxon>
        <taxon>Polyporales</taxon>
        <taxon>Meruliaceae</taxon>
        <taxon>Phlebia</taxon>
    </lineage>
</organism>
<gene>
    <name evidence="1" type="ORF">NM688_g7662</name>
</gene>
<evidence type="ECO:0000313" key="1">
    <source>
        <dbReference type="EMBL" id="KAJ3530782.1"/>
    </source>
</evidence>
<dbReference type="Proteomes" id="UP001148662">
    <property type="component" value="Unassembled WGS sequence"/>
</dbReference>
<protein>
    <submittedName>
        <fullName evidence="1">Uncharacterized protein</fullName>
    </submittedName>
</protein>
<proteinExistence type="predicted"/>
<reference evidence="1" key="1">
    <citation type="submission" date="2022-07" db="EMBL/GenBank/DDBJ databases">
        <title>Genome Sequence of Phlebia brevispora.</title>
        <authorList>
            <person name="Buettner E."/>
        </authorList>
    </citation>
    <scope>NUCLEOTIDE SEQUENCE</scope>
    <source>
        <strain evidence="1">MPL23</strain>
    </source>
</reference>
<comment type="caution">
    <text evidence="1">The sequence shown here is derived from an EMBL/GenBank/DDBJ whole genome shotgun (WGS) entry which is preliminary data.</text>
</comment>
<sequence length="1368" mass="151716">MNARGTGGWMRSGGQRYGSTISRKKDSWCLCIPGFPAAREETSLYLGMLCCARVSLHDASVGILGENVFTPRPEGGTEDVEGGAGDARDTMACFTQPELCKAVLRSSARSWTAQYASEIVSLSAFRPGDACAISLSPSSLLRESRAIFLQCASSRAVLLAPLSLKWHGPDAYISQSIDSRTIHMDAPPFSSSSSLRKFTHRSRYVLCVCTVSTCSESKASHYLETNRHVSSIALHANSKMLPKDDDNAAKRPQETAQNQDTSPWTKIDQTVRQVDEEKVKDATANLDALLVFAGLYSAILTAFLIESYKNLQPDRKEQLLERIAGQTENYSFRGGYLNSTYDPSQATPFAAAASDIRVNVCWFASLILSLSTASFGILVRQWLREYLAITSIIPEERVRIRHYRARGLEDWGLFEITAFLPVLLQIAFALFFVGLCFFSSAVHSSIGTTSIIGVSGWAVLFIFSILAPAVSARCPYKTTFLKAFFAVIRPHVRTKVIPLVSSAISLPTGLFHLATSVSWVVSAKLRLVQVCDRLRAVGGDIASAACAAVGSCIPLSHSQVPTAGAQQQAASQPTLTVSIPDSQQFPEFPDYMRISVFRHVFNNTLVEVPEAPYTQEEAEIRSTDHNDLTVFANIDSLFLDDILLSNVREDLKRRPRPVSEVLLFVVRLIRSRAGILPRIADVTSEPKFPWPWSLSQRARNTLVDILADSMLHAFPRVSRDQWELLADATGPDQSWSDAFVLIMALTLPQGSVASETVNTLLQQLLSCGTWSPLTIFTNQMEAMSRQDGGWASYCLSKIALAWQASDPTDAAWNLRRIVCAIFVGWDEGGDDAFLRLLDYVEEPNPAFIAPTPRDILVIFDFACVTLHNFQVTDSTDEYQIENFNNAIGRLVGFVFKAIPKLEMWLPRVDLRSPHISATRGSDLNNVLTEFLMNPYFTYRYLLFLSRHSQYLSPDNAPKTFLPDIVNQMGVIENPAAINMLNACATFFEACTGIEGMDVVDMLRLCTLIYRVQTDDDREVLDCWHKLFHNAGACIDAMVNSHHKVDSDEDSTCQVGHSDLCSAASSILRYQDEDSDDQKWVHRLGITSNSTVEEEAEKYLEWCNAFDVDKAQIPDKMVNRLRSFVCPAQTVYEYGWKYWRVRRLEDLEKKQSENASPNMLSSFVNGSAGVAATMLNAEFPKARRRAKSLFETFNSEFEYMSGSHWDPLAPHHVPRTDSAAAVESRPCVAAPAITAAASTSTSLPTEDIHANYENDQAAPNTQRESSESSHSLPIPSPSRVQSGTPESHAAVGLTERTGLAFPLPERSSDPSKQRPASVEPRRSDALPIDDARIPIGIERPKLGYYYVFSSVLRYRIISTSHGHHRAART</sequence>
<keyword evidence="2" id="KW-1185">Reference proteome</keyword>
<accession>A0ACC1S2I7</accession>